<dbReference type="EMBL" id="SAUN01000001">
    <property type="protein sequence ID" value="RVX40926.1"/>
    <property type="molecule type" value="Genomic_DNA"/>
</dbReference>
<evidence type="ECO:0000313" key="1">
    <source>
        <dbReference type="EMBL" id="RVX40926.1"/>
    </source>
</evidence>
<protein>
    <submittedName>
        <fullName evidence="1">Uncharacterized protein</fullName>
    </submittedName>
</protein>
<dbReference type="AlphaFoldDB" id="A0A438M4Z4"/>
<proteinExistence type="predicted"/>
<accession>A0A438M4Z4</accession>
<keyword evidence="2" id="KW-1185">Reference proteome</keyword>
<sequence>MTTLERTLAKALTEIVIGLDLSEDNAIAEASMQLLEPVIALLQALPGQDRQALAELINQFAHQETDPERQLTAWETPETLGLLA</sequence>
<organism evidence="1 2">
    <name type="scientific">Nonomuraea polychroma</name>
    <dbReference type="NCBI Taxonomy" id="46176"/>
    <lineage>
        <taxon>Bacteria</taxon>
        <taxon>Bacillati</taxon>
        <taxon>Actinomycetota</taxon>
        <taxon>Actinomycetes</taxon>
        <taxon>Streptosporangiales</taxon>
        <taxon>Streptosporangiaceae</taxon>
        <taxon>Nonomuraea</taxon>
    </lineage>
</organism>
<evidence type="ECO:0000313" key="2">
    <source>
        <dbReference type="Proteomes" id="UP000284824"/>
    </source>
</evidence>
<reference evidence="1 2" key="1">
    <citation type="submission" date="2019-01" db="EMBL/GenBank/DDBJ databases">
        <title>Sequencing the genomes of 1000 actinobacteria strains.</title>
        <authorList>
            <person name="Klenk H.-P."/>
        </authorList>
    </citation>
    <scope>NUCLEOTIDE SEQUENCE [LARGE SCALE GENOMIC DNA]</scope>
    <source>
        <strain evidence="1 2">DSM 43925</strain>
    </source>
</reference>
<name>A0A438M4Z4_9ACTN</name>
<comment type="caution">
    <text evidence="1">The sequence shown here is derived from an EMBL/GenBank/DDBJ whole genome shotgun (WGS) entry which is preliminary data.</text>
</comment>
<gene>
    <name evidence="1" type="ORF">EDD27_3372</name>
</gene>
<dbReference type="Proteomes" id="UP000284824">
    <property type="component" value="Unassembled WGS sequence"/>
</dbReference>